<gene>
    <name evidence="2" type="ORF">F4694_003094</name>
</gene>
<dbReference type="GO" id="GO:0046872">
    <property type="term" value="F:metal ion binding"/>
    <property type="evidence" value="ECO:0007669"/>
    <property type="project" value="UniProtKB-KW"/>
</dbReference>
<dbReference type="GO" id="GO:0047075">
    <property type="term" value="F:2,5-dihydroxypyridine 5,6-dioxygenase activity"/>
    <property type="evidence" value="ECO:0007669"/>
    <property type="project" value="UniProtKB-EC"/>
</dbReference>
<evidence type="ECO:0000313" key="3">
    <source>
        <dbReference type="Proteomes" id="UP000548423"/>
    </source>
</evidence>
<comment type="caution">
    <text evidence="2">The sequence shown here is derived from an EMBL/GenBank/DDBJ whole genome shotgun (WGS) entry which is preliminary data.</text>
</comment>
<reference evidence="3" key="1">
    <citation type="submission" date="2020-07" db="EMBL/GenBank/DDBJ databases">
        <authorList>
            <person name="Partida-Martinez L."/>
            <person name="Huntemann M."/>
            <person name="Clum A."/>
            <person name="Wang J."/>
            <person name="Palaniappan K."/>
            <person name="Ritter S."/>
            <person name="Chen I.-M."/>
            <person name="Stamatis D."/>
            <person name="Reddy T."/>
            <person name="O'Malley R."/>
            <person name="Daum C."/>
            <person name="Shapiro N."/>
            <person name="Ivanova N."/>
            <person name="Kyrpides N."/>
            <person name="Woyke T."/>
        </authorList>
    </citation>
    <scope>NUCLEOTIDE SEQUENCE [LARGE SCALE GENOMIC DNA]</scope>
    <source>
        <strain evidence="3">AT2.8</strain>
    </source>
</reference>
<proteinExistence type="predicted"/>
<name>A0A852TGK8_9BACI</name>
<keyword evidence="2" id="KW-0560">Oxidoreductase</keyword>
<evidence type="ECO:0000256" key="1">
    <source>
        <dbReference type="ARBA" id="ARBA00022723"/>
    </source>
</evidence>
<accession>A0A852TGK8</accession>
<reference evidence="3" key="2">
    <citation type="submission" date="2020-08" db="EMBL/GenBank/DDBJ databases">
        <title>The Agave Microbiome: Exploring the role of microbial communities in plant adaptations to desert environments.</title>
        <authorList>
            <person name="Partida-Martinez L.P."/>
        </authorList>
    </citation>
    <scope>NUCLEOTIDE SEQUENCE [LARGE SCALE GENOMIC DNA]</scope>
    <source>
        <strain evidence="3">AT2.8</strain>
    </source>
</reference>
<dbReference type="PANTHER" id="PTHR34448:SF1">
    <property type="entry name" value="BLL6088 PROTEIN"/>
    <property type="match status" value="1"/>
</dbReference>
<keyword evidence="1" id="KW-0479">Metal-binding</keyword>
<dbReference type="PANTHER" id="PTHR34448">
    <property type="entry name" value="AMINOPEPTIDASE"/>
    <property type="match status" value="1"/>
</dbReference>
<organism evidence="2 3">
    <name type="scientific">Neobacillus niacini</name>
    <dbReference type="NCBI Taxonomy" id="86668"/>
    <lineage>
        <taxon>Bacteria</taxon>
        <taxon>Bacillati</taxon>
        <taxon>Bacillota</taxon>
        <taxon>Bacilli</taxon>
        <taxon>Bacillales</taxon>
        <taxon>Bacillaceae</taxon>
        <taxon>Neobacillus</taxon>
    </lineage>
</organism>
<dbReference type="EMBL" id="JACCBX010000006">
    <property type="protein sequence ID" value="NYE06314.1"/>
    <property type="molecule type" value="Genomic_DNA"/>
</dbReference>
<dbReference type="AlphaFoldDB" id="A0A852TGK8"/>
<dbReference type="Pfam" id="PF26233">
    <property type="entry name" value="NicX"/>
    <property type="match status" value="1"/>
</dbReference>
<dbReference type="SUPFAM" id="SSF144052">
    <property type="entry name" value="Thermophilic metalloprotease-like"/>
    <property type="match status" value="1"/>
</dbReference>
<evidence type="ECO:0000313" key="2">
    <source>
        <dbReference type="EMBL" id="NYE06314.1"/>
    </source>
</evidence>
<protein>
    <submittedName>
        <fullName evidence="2">2,5-dihydroxypyridine 5,6-dioxygenase</fullName>
        <ecNumber evidence="2">1.13.11.9</ecNumber>
    </submittedName>
</protein>
<dbReference type="Proteomes" id="UP000548423">
    <property type="component" value="Unassembled WGS sequence"/>
</dbReference>
<dbReference type="InterPro" id="IPR058739">
    <property type="entry name" value="NicX"/>
</dbReference>
<dbReference type="InterPro" id="IPR052170">
    <property type="entry name" value="M29_Exopeptidase"/>
</dbReference>
<dbReference type="EC" id="1.13.11.9" evidence="2"/>
<sequence length="346" mass="38497">MTVEFQEMVSLFKKQLELCKLKRSETMAVLTSGEIRADYAKAFLTAASEIGANAFELKLPPAKQGASGSFGITPLTDNRVAVECLKKADLVIDLVLLLFSKEQLELQDAGVRILLVVEPFDVIKRMFPKESDKERVLYATQLLRNAKELRFTNKAGSDVTYQLGQYPILTEYGFADEPGRWDHLPSCFSAATSNDGGVNGVVVLDKGDIFFPFNRYFQDQVKLTIKGGFVTDIEGGFDAMLMRDYIESFNDPRAYAISHIGWGLNERAQWHSLAFDDQVFGMDGRAFYGNVLFSLGPNSELGGNNDTPCHLDLPMKNCTLYLDGKLIVKDGDIVIDEMKAVKPQLA</sequence>